<organism evidence="4 5">
    <name type="scientific">Peronospora belbahrii</name>
    <dbReference type="NCBI Taxonomy" id="622444"/>
    <lineage>
        <taxon>Eukaryota</taxon>
        <taxon>Sar</taxon>
        <taxon>Stramenopiles</taxon>
        <taxon>Oomycota</taxon>
        <taxon>Peronosporomycetes</taxon>
        <taxon>Peronosporales</taxon>
        <taxon>Peronosporaceae</taxon>
        <taxon>Peronospora</taxon>
    </lineage>
</organism>
<evidence type="ECO:0000313" key="5">
    <source>
        <dbReference type="Proteomes" id="UP001158986"/>
    </source>
</evidence>
<dbReference type="Proteomes" id="UP001158986">
    <property type="component" value="Unassembled WGS sequence"/>
</dbReference>
<gene>
    <name evidence="4" type="ORF">PBS001_LOCUS5525</name>
</gene>
<sequence>MVTILEPRKEERYATIADAIAVIETFAEKIQQRHVSIQHVNSSTKTSLLGLSSMNVMEDDKATSGLIRSPVVTTTSLKCTTNNAVIVCENAPFCKWFVRLLFVKGEKKWKISSMNMEHHKTHCLVKKREDAAMTDTVIGLTTSMTTDQLMMNANPTATLEATNGGEIAAATMGASVYVGMVFLDWKEAIGAIRALSNQMGRRAMAEKAVLMPWRGKSVMVRRVVCQNHRNSNCGWMVVLDESADGSCRYTVLSMTLLHSKECLETCNFSARKKLTPAPTVAKAKAGHSQEVSGLPVGGSLLVDDFSKYQLTHEMRWTTGKEATKAISDFALVMQRKRSKLCKRNNGGSNKKYVCSDEQCLWFVQLVKGWKSKNWKISAMNLKHSGTCTGVPKPTARQLAEMRFFRQAVITHSKSSGKLLTDNFLMHSESGIHIPRGMAYRAQRLVVATSTDDLTESYKYIPSLIESFAKKNPGSIANFQKDAQGHFIRAFVMPNASTAVLADQQQISGIHVLHYDTMSYQGCMALLIMRDGNFRYQALAFALLPTSDMDHMKWFLMLAQRGGARFDGNLVLCSHSEHGLLRALAHDAPHAKIMFCVRSLLEEMACDKNIPALGPLEEKVWELQRQESEEAFFNILGGLEALNSAAAAFLRAIHPKNWAFYPNRSIRLYRWASTGADEAVLGSEIQRSDEAPFDLMYTFLAFLMDGNFKKSQVAAKLLTTEGHSSSLLTPGADTLYRQEMQAAARYAVRRCDEQVAFAWLMGARPKITYRIDLALRTCTCGQMFQLGLPCCHFIAASMHFGKEAVLLDSFDPIYKATTYAEIHRNLRIEIPVAGDLYKDHSLLPAISVRSTRSKKRSRSAGNSTSTAPSGPIISSSVTISTVSSAMPASYEDVSVPLSKTPRLEFDTDVVNSLGEIV</sequence>
<feature type="domain" description="SWIM-type" evidence="3">
    <location>
        <begin position="768"/>
        <end position="800"/>
    </location>
</feature>
<comment type="caution">
    <text evidence="4">The sequence shown here is derived from an EMBL/GenBank/DDBJ whole genome shotgun (WGS) entry which is preliminary data.</text>
</comment>
<dbReference type="EMBL" id="CAKLCB010000275">
    <property type="protein sequence ID" value="CAH0518980.1"/>
    <property type="molecule type" value="Genomic_DNA"/>
</dbReference>
<dbReference type="PANTHER" id="PTHR31973:SF187">
    <property type="entry name" value="MUTATOR TRANSPOSASE MUDRA PROTEIN"/>
    <property type="match status" value="1"/>
</dbReference>
<evidence type="ECO:0000313" key="4">
    <source>
        <dbReference type="EMBL" id="CAH0518980.1"/>
    </source>
</evidence>
<accession>A0ABN8D1P9</accession>
<evidence type="ECO:0000256" key="2">
    <source>
        <dbReference type="SAM" id="MobiDB-lite"/>
    </source>
</evidence>
<protein>
    <recommendedName>
        <fullName evidence="3">SWIM-type domain-containing protein</fullName>
    </recommendedName>
</protein>
<keyword evidence="1" id="KW-0862">Zinc</keyword>
<feature type="region of interest" description="Disordered" evidence="2">
    <location>
        <begin position="848"/>
        <end position="868"/>
    </location>
</feature>
<keyword evidence="1" id="KW-0479">Metal-binding</keyword>
<name>A0ABN8D1P9_9STRA</name>
<dbReference type="PANTHER" id="PTHR31973">
    <property type="entry name" value="POLYPROTEIN, PUTATIVE-RELATED"/>
    <property type="match status" value="1"/>
</dbReference>
<keyword evidence="5" id="KW-1185">Reference proteome</keyword>
<proteinExistence type="predicted"/>
<keyword evidence="1" id="KW-0863">Zinc-finger</keyword>
<evidence type="ECO:0000256" key="1">
    <source>
        <dbReference type="PROSITE-ProRule" id="PRU00325"/>
    </source>
</evidence>
<reference evidence="4 5" key="1">
    <citation type="submission" date="2021-11" db="EMBL/GenBank/DDBJ databases">
        <authorList>
            <person name="Islam A."/>
            <person name="Islam S."/>
            <person name="Flora M.S."/>
            <person name="Rahman M."/>
            <person name="Ziaur R.M."/>
            <person name="Epstein J.H."/>
            <person name="Hassan M."/>
            <person name="Klassen M."/>
            <person name="Woodard K."/>
            <person name="Webb A."/>
            <person name="Webby R.J."/>
            <person name="El Zowalaty M.E."/>
        </authorList>
    </citation>
    <scope>NUCLEOTIDE SEQUENCE [LARGE SCALE GENOMIC DNA]</scope>
    <source>
        <strain evidence="4">Pbs1</strain>
    </source>
</reference>
<dbReference type="PROSITE" id="PS50966">
    <property type="entry name" value="ZF_SWIM"/>
    <property type="match status" value="1"/>
</dbReference>
<dbReference type="InterPro" id="IPR007527">
    <property type="entry name" value="Znf_SWIM"/>
</dbReference>
<evidence type="ECO:0000259" key="3">
    <source>
        <dbReference type="PROSITE" id="PS50966"/>
    </source>
</evidence>